<dbReference type="RefSeq" id="WP_308863138.1">
    <property type="nucleotide sequence ID" value="NZ_JAVHUL010000004.1"/>
</dbReference>
<dbReference type="PANTHER" id="PTHR43594:SF1">
    <property type="entry name" value="QUERCETIN 2,3-DIOXYGENASE PA2418-RELATED"/>
    <property type="match status" value="1"/>
</dbReference>
<organism evidence="1 2">
    <name type="scientific">Mesonia profundi</name>
    <dbReference type="NCBI Taxonomy" id="3070998"/>
    <lineage>
        <taxon>Bacteria</taxon>
        <taxon>Pseudomonadati</taxon>
        <taxon>Bacteroidota</taxon>
        <taxon>Flavobacteriia</taxon>
        <taxon>Flavobacteriales</taxon>
        <taxon>Flavobacteriaceae</taxon>
        <taxon>Mesonia</taxon>
    </lineage>
</organism>
<evidence type="ECO:0000313" key="2">
    <source>
        <dbReference type="Proteomes" id="UP001230915"/>
    </source>
</evidence>
<evidence type="ECO:0000313" key="1">
    <source>
        <dbReference type="EMBL" id="MDQ7916489.1"/>
    </source>
</evidence>
<dbReference type="InterPro" id="IPR053186">
    <property type="entry name" value="QDO-related"/>
</dbReference>
<sequence length="80" mass="8867">MPAKNKANDPKYQVIKYAIINRFELPTNAGAIEDIAGEYKGTKGSATTFTSVNLFNAKLKKRGKADFYFPVEYSTVLLST</sequence>
<gene>
    <name evidence="1" type="ORF">RBU60_02795</name>
</gene>
<dbReference type="Gene3D" id="2.60.120.10">
    <property type="entry name" value="Jelly Rolls"/>
    <property type="match status" value="2"/>
</dbReference>
<dbReference type="InterPro" id="IPR014710">
    <property type="entry name" value="RmlC-like_jellyroll"/>
</dbReference>
<name>A0ABU0ZYE9_9FLAO</name>
<dbReference type="PANTHER" id="PTHR43594">
    <property type="entry name" value="QUERCETIN 2,3-DIOXYGENASE"/>
    <property type="match status" value="1"/>
</dbReference>
<accession>A0ABU0ZYE9</accession>
<dbReference type="Proteomes" id="UP001230915">
    <property type="component" value="Unassembled WGS sequence"/>
</dbReference>
<comment type="caution">
    <text evidence="1">The sequence shown here is derived from an EMBL/GenBank/DDBJ whole genome shotgun (WGS) entry which is preliminary data.</text>
</comment>
<reference evidence="1 2" key="1">
    <citation type="submission" date="2023-08" db="EMBL/GenBank/DDBJ databases">
        <title>Mesonia sp. MT50, isolated from deep-sea sediment of the Mariana Trench.</title>
        <authorList>
            <person name="Fu H."/>
        </authorList>
    </citation>
    <scope>NUCLEOTIDE SEQUENCE [LARGE SCALE GENOMIC DNA]</scope>
    <source>
        <strain evidence="1 2">MT50</strain>
    </source>
</reference>
<keyword evidence="2" id="KW-1185">Reference proteome</keyword>
<proteinExistence type="predicted"/>
<dbReference type="EMBL" id="JAVHUL010000004">
    <property type="protein sequence ID" value="MDQ7916489.1"/>
    <property type="molecule type" value="Genomic_DNA"/>
</dbReference>
<protein>
    <submittedName>
        <fullName evidence="1">Uncharacterized protein</fullName>
    </submittedName>
</protein>